<evidence type="ECO:0000256" key="3">
    <source>
        <dbReference type="ARBA" id="ARBA00023163"/>
    </source>
</evidence>
<dbReference type="OrthoDB" id="7584044at2"/>
<sequence>MSEEELEFTRRFKSGELTVEAGTVLLMEGSNSPQLFTALHGMGVRYKSLPDGRRQVINFVMPGDFIGLQAGVMGEMKHTVEATTAMTLCVFKRSDLWNLFRSFPRRAYDLAWLAALEEHFIADALTSVGRRSAVERVAWSFHRFHSRAEAIGASRNGECRVPFRQQDLADALGLSLVHTNKTIKRLRDRQIASWNDGVLKVLDAGKLLELAQIDDSAPELRPLV</sequence>
<dbReference type="InterPro" id="IPR012318">
    <property type="entry name" value="HTH_CRP"/>
</dbReference>
<dbReference type="InterPro" id="IPR014710">
    <property type="entry name" value="RmlC-like_jellyroll"/>
</dbReference>
<keyword evidence="5" id="KW-0614">Plasmid</keyword>
<keyword evidence="1" id="KW-0805">Transcription regulation</keyword>
<dbReference type="CDD" id="cd00038">
    <property type="entry name" value="CAP_ED"/>
    <property type="match status" value="1"/>
</dbReference>
<dbReference type="GO" id="GO:0006355">
    <property type="term" value="P:regulation of DNA-templated transcription"/>
    <property type="evidence" value="ECO:0007669"/>
    <property type="project" value="InterPro"/>
</dbReference>
<dbReference type="KEGG" id="ppru:FDP22_21445"/>
<dbReference type="GO" id="GO:0003677">
    <property type="term" value="F:DNA binding"/>
    <property type="evidence" value="ECO:0007669"/>
    <property type="project" value="UniProtKB-KW"/>
</dbReference>
<keyword evidence="2" id="KW-0238">DNA-binding</keyword>
<geneLocation type="plasmid" evidence="6">
    <name>pd4m1b</name>
</geneLocation>
<reference evidence="5 6" key="1">
    <citation type="submission" date="2019-06" db="EMBL/GenBank/DDBJ databases">
        <title>Genome sequence of Rhodobacteraceae bacterium D4M1.</title>
        <authorList>
            <person name="Cao J."/>
        </authorList>
    </citation>
    <scope>NUCLEOTIDE SEQUENCE [LARGE SCALE GENOMIC DNA]</scope>
    <source>
        <strain evidence="5 6">D4M1</strain>
        <plasmid evidence="6">pd4m1b</plasmid>
    </source>
</reference>
<feature type="domain" description="HTH crp-type" evidence="4">
    <location>
        <begin position="131"/>
        <end position="205"/>
    </location>
</feature>
<dbReference type="InterPro" id="IPR036390">
    <property type="entry name" value="WH_DNA-bd_sf"/>
</dbReference>
<evidence type="ECO:0000259" key="4">
    <source>
        <dbReference type="PROSITE" id="PS51063"/>
    </source>
</evidence>
<dbReference type="SMART" id="SM00419">
    <property type="entry name" value="HTH_CRP"/>
    <property type="match status" value="1"/>
</dbReference>
<dbReference type="SUPFAM" id="SSF51206">
    <property type="entry name" value="cAMP-binding domain-like"/>
    <property type="match status" value="1"/>
</dbReference>
<proteinExistence type="predicted"/>
<dbReference type="Proteomes" id="UP000305888">
    <property type="component" value="Plasmid pD4M1B"/>
</dbReference>
<keyword evidence="6" id="KW-1185">Reference proteome</keyword>
<dbReference type="PROSITE" id="PS51063">
    <property type="entry name" value="HTH_CRP_2"/>
    <property type="match status" value="1"/>
</dbReference>
<dbReference type="SUPFAM" id="SSF46785">
    <property type="entry name" value="Winged helix' DNA-binding domain"/>
    <property type="match status" value="1"/>
</dbReference>
<dbReference type="AlphaFoldDB" id="A0A5B8FJK3"/>
<dbReference type="Gene3D" id="1.10.10.10">
    <property type="entry name" value="Winged helix-like DNA-binding domain superfamily/Winged helix DNA-binding domain"/>
    <property type="match status" value="1"/>
</dbReference>
<evidence type="ECO:0000313" key="5">
    <source>
        <dbReference type="EMBL" id="QDL94527.1"/>
    </source>
</evidence>
<name>A0A5B8FJK3_9RHOB</name>
<dbReference type="EMBL" id="CP040820">
    <property type="protein sequence ID" value="QDL94527.1"/>
    <property type="molecule type" value="Genomic_DNA"/>
</dbReference>
<dbReference type="InterPro" id="IPR000595">
    <property type="entry name" value="cNMP-bd_dom"/>
</dbReference>
<accession>A0A5B8FJK3</accession>
<gene>
    <name evidence="5" type="ORF">FDP22_21445</name>
</gene>
<evidence type="ECO:0000313" key="6">
    <source>
        <dbReference type="Proteomes" id="UP000305888"/>
    </source>
</evidence>
<evidence type="ECO:0000256" key="2">
    <source>
        <dbReference type="ARBA" id="ARBA00023125"/>
    </source>
</evidence>
<dbReference type="InterPro" id="IPR036388">
    <property type="entry name" value="WH-like_DNA-bd_sf"/>
</dbReference>
<dbReference type="InterPro" id="IPR018490">
    <property type="entry name" value="cNMP-bd_dom_sf"/>
</dbReference>
<dbReference type="Gene3D" id="2.60.120.10">
    <property type="entry name" value="Jelly Rolls"/>
    <property type="match status" value="1"/>
</dbReference>
<dbReference type="Pfam" id="PF00027">
    <property type="entry name" value="cNMP_binding"/>
    <property type="match status" value="1"/>
</dbReference>
<dbReference type="Pfam" id="PF13545">
    <property type="entry name" value="HTH_Crp_2"/>
    <property type="match status" value="1"/>
</dbReference>
<protein>
    <submittedName>
        <fullName evidence="5">Crp/Fnr family transcriptional regulator</fullName>
    </submittedName>
</protein>
<keyword evidence="3" id="KW-0804">Transcription</keyword>
<organism evidence="5 6">
    <name type="scientific">Paroceanicella profunda</name>
    <dbReference type="NCBI Taxonomy" id="2579971"/>
    <lineage>
        <taxon>Bacteria</taxon>
        <taxon>Pseudomonadati</taxon>
        <taxon>Pseudomonadota</taxon>
        <taxon>Alphaproteobacteria</taxon>
        <taxon>Rhodobacterales</taxon>
        <taxon>Paracoccaceae</taxon>
        <taxon>Paroceanicella</taxon>
    </lineage>
</organism>
<evidence type="ECO:0000256" key="1">
    <source>
        <dbReference type="ARBA" id="ARBA00023015"/>
    </source>
</evidence>